<evidence type="ECO:0000256" key="1">
    <source>
        <dbReference type="ARBA" id="ARBA00009437"/>
    </source>
</evidence>
<name>A0A422QU53_9RHOB</name>
<dbReference type="Proteomes" id="UP000238137">
    <property type="component" value="Unassembled WGS sequence"/>
</dbReference>
<dbReference type="AlphaFoldDB" id="A0A422QU53"/>
<evidence type="ECO:0000256" key="3">
    <source>
        <dbReference type="ARBA" id="ARBA00023125"/>
    </source>
</evidence>
<sequence>MPRIPSTQALRALECFARHSTVWQAAEELNLTRSAVSHQLRLLENTLGFRLMNRVGTRVELTPQGQAYANEVRHALATISGAAIRSASRGVSGTLVLSCPPGIASSWLCPRIGGFSRAFPDVSLSIVSPRRLDDVSNPDVDLFITFGFRDQPGMDVELLKEVDFVPVCSPVLLNRIGGLESPSALHNVELLHLNDNSDWEAWFRVAGLPRASSQRGVFFSDMNMVYAAALAAQGVAMGDVFICQQAMADGKLVRPFDLAIRSAESYYVVMPSEKSGNPASAAFRDWLRAELTEDGVEAERQIPFHNRAKDFRLP</sequence>
<dbReference type="InterPro" id="IPR036388">
    <property type="entry name" value="WH-like_DNA-bd_sf"/>
</dbReference>
<keyword evidence="4" id="KW-0804">Transcription</keyword>
<evidence type="ECO:0000313" key="6">
    <source>
        <dbReference type="EMBL" id="RNF33301.1"/>
    </source>
</evidence>
<evidence type="ECO:0000259" key="5">
    <source>
        <dbReference type="PROSITE" id="PS50931"/>
    </source>
</evidence>
<comment type="similarity">
    <text evidence="1">Belongs to the LysR transcriptional regulatory family.</text>
</comment>
<protein>
    <submittedName>
        <fullName evidence="6">Transcriptional regulator</fullName>
    </submittedName>
</protein>
<evidence type="ECO:0000256" key="2">
    <source>
        <dbReference type="ARBA" id="ARBA00023015"/>
    </source>
</evidence>
<dbReference type="PROSITE" id="PS50931">
    <property type="entry name" value="HTH_LYSR"/>
    <property type="match status" value="1"/>
</dbReference>
<dbReference type="EMBL" id="PXNQ02000012">
    <property type="protein sequence ID" value="RNF33301.1"/>
    <property type="molecule type" value="Genomic_DNA"/>
</dbReference>
<proteinExistence type="inferred from homology"/>
<dbReference type="InterPro" id="IPR005119">
    <property type="entry name" value="LysR_subst-bd"/>
</dbReference>
<keyword evidence="3" id="KW-0238">DNA-binding</keyword>
<accession>A0A422QU53</accession>
<dbReference type="GO" id="GO:0003700">
    <property type="term" value="F:DNA-binding transcription factor activity"/>
    <property type="evidence" value="ECO:0007669"/>
    <property type="project" value="InterPro"/>
</dbReference>
<dbReference type="RefSeq" id="WP_106692669.1">
    <property type="nucleotide sequence ID" value="NZ_PXNQ02000012.1"/>
</dbReference>
<comment type="caution">
    <text evidence="6">The sequence shown here is derived from an EMBL/GenBank/DDBJ whole genome shotgun (WGS) entry which is preliminary data.</text>
</comment>
<evidence type="ECO:0000256" key="4">
    <source>
        <dbReference type="ARBA" id="ARBA00023163"/>
    </source>
</evidence>
<dbReference type="CDD" id="cd08432">
    <property type="entry name" value="PBP2_GcdR_TrpI_HvrB_AmpR_like"/>
    <property type="match status" value="1"/>
</dbReference>
<dbReference type="InterPro" id="IPR036390">
    <property type="entry name" value="WH_DNA-bd_sf"/>
</dbReference>
<feature type="domain" description="HTH lysR-type" evidence="5">
    <location>
        <begin position="5"/>
        <end position="62"/>
    </location>
</feature>
<dbReference type="Pfam" id="PF03466">
    <property type="entry name" value="LysR_substrate"/>
    <property type="match status" value="1"/>
</dbReference>
<dbReference type="GO" id="GO:0006351">
    <property type="term" value="P:DNA-templated transcription"/>
    <property type="evidence" value="ECO:0007669"/>
    <property type="project" value="TreeGrafter"/>
</dbReference>
<gene>
    <name evidence="6" type="ORF">A7A09_017975</name>
</gene>
<dbReference type="SUPFAM" id="SSF53850">
    <property type="entry name" value="Periplasmic binding protein-like II"/>
    <property type="match status" value="1"/>
</dbReference>
<dbReference type="SUPFAM" id="SSF46785">
    <property type="entry name" value="Winged helix' DNA-binding domain"/>
    <property type="match status" value="1"/>
</dbReference>
<evidence type="ECO:0000313" key="7">
    <source>
        <dbReference type="Proteomes" id="UP000238137"/>
    </source>
</evidence>
<keyword evidence="2" id="KW-0805">Transcription regulation</keyword>
<dbReference type="GO" id="GO:0043565">
    <property type="term" value="F:sequence-specific DNA binding"/>
    <property type="evidence" value="ECO:0007669"/>
    <property type="project" value="TreeGrafter"/>
</dbReference>
<dbReference type="InterPro" id="IPR058163">
    <property type="entry name" value="LysR-type_TF_proteobact-type"/>
</dbReference>
<dbReference type="Gene3D" id="1.10.10.10">
    <property type="entry name" value="Winged helix-like DNA-binding domain superfamily/Winged helix DNA-binding domain"/>
    <property type="match status" value="1"/>
</dbReference>
<reference evidence="6" key="1">
    <citation type="submission" date="2018-05" db="EMBL/GenBank/DDBJ databases">
        <title>Reclassification of Methylarcula marina and Methylarcula terricola as Paracoccus methylarcula sp.nov., comb.nov. and Paracoccus terricola comb.nov.</title>
        <authorList>
            <person name="Shmareva M.N."/>
            <person name="Doronina N.V."/>
            <person name="Vasilenko O.V."/>
            <person name="Tarlachkov S.V."/>
            <person name="Trotsenko Y.A."/>
        </authorList>
    </citation>
    <scope>NUCLEOTIDE SEQUENCE [LARGE SCALE GENOMIC DNA]</scope>
    <source>
        <strain evidence="6">VKM B-2159</strain>
    </source>
</reference>
<dbReference type="PANTHER" id="PTHR30537:SF79">
    <property type="entry name" value="TRANSCRIPTIONAL REGULATOR-RELATED"/>
    <property type="match status" value="1"/>
</dbReference>
<dbReference type="Gene3D" id="3.40.190.10">
    <property type="entry name" value="Periplasmic binding protein-like II"/>
    <property type="match status" value="2"/>
</dbReference>
<dbReference type="InterPro" id="IPR000847">
    <property type="entry name" value="LysR_HTH_N"/>
</dbReference>
<keyword evidence="7" id="KW-1185">Reference proteome</keyword>
<dbReference type="Pfam" id="PF00126">
    <property type="entry name" value="HTH_1"/>
    <property type="match status" value="1"/>
</dbReference>
<organism evidence="6 7">
    <name type="scientific">Paracoccus methylarcula</name>
    <dbReference type="NCBI Taxonomy" id="72022"/>
    <lineage>
        <taxon>Bacteria</taxon>
        <taxon>Pseudomonadati</taxon>
        <taxon>Pseudomonadota</taxon>
        <taxon>Alphaproteobacteria</taxon>
        <taxon>Rhodobacterales</taxon>
        <taxon>Paracoccaceae</taxon>
        <taxon>Paracoccus</taxon>
    </lineage>
</organism>
<dbReference type="OrthoDB" id="7328368at2"/>
<dbReference type="PANTHER" id="PTHR30537">
    <property type="entry name" value="HTH-TYPE TRANSCRIPTIONAL REGULATOR"/>
    <property type="match status" value="1"/>
</dbReference>